<dbReference type="InterPro" id="IPR003959">
    <property type="entry name" value="ATPase_AAA_core"/>
</dbReference>
<reference evidence="3" key="1">
    <citation type="submission" date="2022-09" db="EMBL/GenBank/DDBJ databases">
        <authorList>
            <person name="Duchaud E."/>
        </authorList>
    </citation>
    <scope>NUCLEOTIDE SEQUENCE</scope>
    <source>
        <strain evidence="3">TRV642</strain>
    </source>
</reference>
<evidence type="ECO:0000259" key="1">
    <source>
        <dbReference type="Pfam" id="PF13304"/>
    </source>
</evidence>
<gene>
    <name evidence="3" type="ORF">TRV642_3839</name>
</gene>
<evidence type="ECO:0000259" key="2">
    <source>
        <dbReference type="Pfam" id="PF13476"/>
    </source>
</evidence>
<protein>
    <recommendedName>
        <fullName evidence="5">AAA+ ATPase domain-containing protein</fullName>
    </recommendedName>
</protein>
<dbReference type="AlphaFoldDB" id="A0A9W4XFU5"/>
<organism evidence="3 4">
    <name type="scientific">Flavobacterium collinsii</name>
    <dbReference type="NCBI Taxonomy" id="1114861"/>
    <lineage>
        <taxon>Bacteria</taxon>
        <taxon>Pseudomonadati</taxon>
        <taxon>Bacteroidota</taxon>
        <taxon>Flavobacteriia</taxon>
        <taxon>Flavobacteriales</taxon>
        <taxon>Flavobacteriaceae</taxon>
        <taxon>Flavobacterium</taxon>
    </lineage>
</organism>
<dbReference type="EMBL" id="OX336425">
    <property type="protein sequence ID" value="CAI2768587.1"/>
    <property type="molecule type" value="Genomic_DNA"/>
</dbReference>
<dbReference type="RefSeq" id="WP_263361172.1">
    <property type="nucleotide sequence ID" value="NZ_OX336425.1"/>
</dbReference>
<sequence length="718" mass="81915">MIKLDRAVAPDLFSSSRFAEVKDKLQENFHKNNRQERVRFDDKFNREIREYLMYTFHEKCVYCETKLGVSDSGILDSFRPRSGARGLDKAKYAPSHYWWLYHEWDNMMLSCSTCGVKYKRDFFPLEDENLRARTGAKGAELLNERALLIDPCQEDPEEHLSFSEEGVVNALTPKGQVTIEVLGLNRQPLQEKRKNAAQELVFKLNLLKSKSFDYKLTLSLVGYVNDLYSGEGIEYIAVQKAAFARWHEENGPKWKALKAKVENNSSQVTRSIIQKTASDQQLAEISETFNEFKRFSIKSFTIINFKSIKELTIDILPNGTKNEELQREAWLLILGDNGIGKSSILQALSLALCGRKQLLKLDLDVADFLRRGESNGSVTIQSYESDNQIKLSLSANGFDCNIDVPPTYIMSYGSTRLLPKKGIVPDSEKEPFTNIRNLFDYTVSLEDPNLWLGNLAEDEFLNRVVPAFYDVLALKGDDKLYRKDGTINISHYKNENELEDSSDGYKTIVALVSDIMQTLSSDLAGYHNTNGIVFIDEIGNHLHPRWRARIAGALRNAFPNLQFIVTSHEPLCLRGLSHGEVVVMVRDKKHQVQCLDKTMLPDHSLMSVEQLLTSDLFGLIDGMDSDAEKSFEEYYDLLSKRSDTISDDDQEKIEILRTELNTKGLLGNNLREQVLFEAIDSTIAKKMREEGFKAKETIKDETVAYVKNLIQNDYKDLL</sequence>
<dbReference type="PANTHER" id="PTHR43581:SF2">
    <property type="entry name" value="EXCINUCLEASE ATPASE SUBUNIT"/>
    <property type="match status" value="1"/>
</dbReference>
<dbReference type="Pfam" id="PF13476">
    <property type="entry name" value="AAA_23"/>
    <property type="match status" value="1"/>
</dbReference>
<dbReference type="Pfam" id="PF13304">
    <property type="entry name" value="AAA_21"/>
    <property type="match status" value="1"/>
</dbReference>
<proteinExistence type="predicted"/>
<feature type="domain" description="Rad50/SbcC-type AAA" evidence="2">
    <location>
        <begin position="301"/>
        <end position="395"/>
    </location>
</feature>
<dbReference type="PANTHER" id="PTHR43581">
    <property type="entry name" value="ATP/GTP PHOSPHATASE"/>
    <property type="match status" value="1"/>
</dbReference>
<dbReference type="GO" id="GO:0005524">
    <property type="term" value="F:ATP binding"/>
    <property type="evidence" value="ECO:0007669"/>
    <property type="project" value="InterPro"/>
</dbReference>
<name>A0A9W4XFU5_9FLAO</name>
<dbReference type="GO" id="GO:0006302">
    <property type="term" value="P:double-strand break repair"/>
    <property type="evidence" value="ECO:0007669"/>
    <property type="project" value="InterPro"/>
</dbReference>
<dbReference type="GO" id="GO:0016887">
    <property type="term" value="F:ATP hydrolysis activity"/>
    <property type="evidence" value="ECO:0007669"/>
    <property type="project" value="InterPro"/>
</dbReference>
<evidence type="ECO:0000313" key="3">
    <source>
        <dbReference type="EMBL" id="CAI2768587.1"/>
    </source>
</evidence>
<accession>A0A9W4XFU5</accession>
<dbReference type="InterPro" id="IPR027417">
    <property type="entry name" value="P-loop_NTPase"/>
</dbReference>
<evidence type="ECO:0000313" key="4">
    <source>
        <dbReference type="Proteomes" id="UP001152749"/>
    </source>
</evidence>
<evidence type="ECO:0008006" key="5">
    <source>
        <dbReference type="Google" id="ProtNLM"/>
    </source>
</evidence>
<dbReference type="SUPFAM" id="SSF52540">
    <property type="entry name" value="P-loop containing nucleoside triphosphate hydrolases"/>
    <property type="match status" value="1"/>
</dbReference>
<dbReference type="InterPro" id="IPR038729">
    <property type="entry name" value="Rad50/SbcC_AAA"/>
</dbReference>
<feature type="domain" description="ATPase AAA-type core" evidence="1">
    <location>
        <begin position="499"/>
        <end position="571"/>
    </location>
</feature>
<dbReference type="KEGG" id="fcs:TRV642_3839"/>
<dbReference type="Proteomes" id="UP001152749">
    <property type="component" value="Chromosome"/>
</dbReference>
<dbReference type="InterPro" id="IPR051396">
    <property type="entry name" value="Bact_Antivir_Def_Nuclease"/>
</dbReference>
<dbReference type="Gene3D" id="3.40.50.300">
    <property type="entry name" value="P-loop containing nucleotide triphosphate hydrolases"/>
    <property type="match status" value="2"/>
</dbReference>